<accession>A0AAE3QLT8</accession>
<dbReference type="EMBL" id="JASJOS010000006">
    <property type="protein sequence ID" value="MDJ1481692.1"/>
    <property type="molecule type" value="Genomic_DNA"/>
</dbReference>
<feature type="chain" id="PRO_5041922761" evidence="1">
    <location>
        <begin position="21"/>
        <end position="210"/>
    </location>
</feature>
<evidence type="ECO:0000256" key="1">
    <source>
        <dbReference type="SAM" id="SignalP"/>
    </source>
</evidence>
<feature type="domain" description="Outer membrane protein beta-barrel" evidence="2">
    <location>
        <begin position="19"/>
        <end position="183"/>
    </location>
</feature>
<evidence type="ECO:0000259" key="2">
    <source>
        <dbReference type="Pfam" id="PF13568"/>
    </source>
</evidence>
<dbReference type="AlphaFoldDB" id="A0AAE3QLT8"/>
<feature type="signal peptide" evidence="1">
    <location>
        <begin position="1"/>
        <end position="20"/>
    </location>
</feature>
<comment type="caution">
    <text evidence="3">The sequence shown here is derived from an EMBL/GenBank/DDBJ whole genome shotgun (WGS) entry which is preliminary data.</text>
</comment>
<gene>
    <name evidence="3" type="ORF">QNI16_14420</name>
</gene>
<keyword evidence="1" id="KW-0732">Signal</keyword>
<reference evidence="3" key="1">
    <citation type="submission" date="2023-05" db="EMBL/GenBank/DDBJ databases">
        <authorList>
            <person name="Zhang X."/>
        </authorList>
    </citation>
    <scope>NUCLEOTIDE SEQUENCE</scope>
    <source>
        <strain evidence="3">YF14B1</strain>
    </source>
</reference>
<dbReference type="Proteomes" id="UP001241110">
    <property type="component" value="Unassembled WGS sequence"/>
</dbReference>
<proteinExistence type="predicted"/>
<sequence length="210" mass="23175">MLKKLFLVSLFLGCIQLTQAQDKPPFFTFGPKAGVNFSTLVRDTRNFSADYRLGYNAGLFLRFNVGRLYIQPEGIFSTKGASITINQSVDPDVKSGKYELKLYNVDIPVLIGLTLIQNKLFNIRVFGGPMASYNLNGEGVKDFLKETGSVEEAYKKAVLGYQAGLGLDLGSFTIDARYEGSFTETGDWDRVNLGKPKGGLYQLSLGLKIL</sequence>
<name>A0AAE3QLT8_9BACT</name>
<dbReference type="Pfam" id="PF13568">
    <property type="entry name" value="OMP_b-brl_2"/>
    <property type="match status" value="1"/>
</dbReference>
<organism evidence="3 4">
    <name type="scientific">Xanthocytophaga flava</name>
    <dbReference type="NCBI Taxonomy" id="3048013"/>
    <lineage>
        <taxon>Bacteria</taxon>
        <taxon>Pseudomonadati</taxon>
        <taxon>Bacteroidota</taxon>
        <taxon>Cytophagia</taxon>
        <taxon>Cytophagales</taxon>
        <taxon>Rhodocytophagaceae</taxon>
        <taxon>Xanthocytophaga</taxon>
    </lineage>
</organism>
<evidence type="ECO:0000313" key="4">
    <source>
        <dbReference type="Proteomes" id="UP001241110"/>
    </source>
</evidence>
<evidence type="ECO:0000313" key="3">
    <source>
        <dbReference type="EMBL" id="MDJ1481692.1"/>
    </source>
</evidence>
<protein>
    <submittedName>
        <fullName evidence="3">Porin family protein</fullName>
    </submittedName>
</protein>
<dbReference type="InterPro" id="IPR025665">
    <property type="entry name" value="Beta-barrel_OMP_2"/>
</dbReference>
<dbReference type="RefSeq" id="WP_313979816.1">
    <property type="nucleotide sequence ID" value="NZ_JASJOR010000032.1"/>
</dbReference>